<feature type="transmembrane region" description="Helical" evidence="2">
    <location>
        <begin position="610"/>
        <end position="634"/>
    </location>
</feature>
<dbReference type="PANTHER" id="PTHR10742">
    <property type="entry name" value="FLAVIN MONOAMINE OXIDASE"/>
    <property type="match status" value="1"/>
</dbReference>
<evidence type="ECO:0000313" key="4">
    <source>
        <dbReference type="EMBL" id="TFJ82526.1"/>
    </source>
</evidence>
<reference evidence="4 5" key="1">
    <citation type="submission" date="2019-01" db="EMBL/GenBank/DDBJ databases">
        <title>Nuclear Genome Assembly of the Microalgal Biofuel strain Nannochloropsis salina CCMP1776.</title>
        <authorList>
            <person name="Hovde B."/>
        </authorList>
    </citation>
    <scope>NUCLEOTIDE SEQUENCE [LARGE SCALE GENOMIC DNA]</scope>
    <source>
        <strain evidence="4 5">CCMP1776</strain>
    </source>
</reference>
<feature type="transmembrane region" description="Helical" evidence="2">
    <location>
        <begin position="542"/>
        <end position="560"/>
    </location>
</feature>
<dbReference type="EMBL" id="SDOX01000099">
    <property type="protein sequence ID" value="TFJ82526.1"/>
    <property type="molecule type" value="Genomic_DNA"/>
</dbReference>
<feature type="compositionally biased region" description="Low complexity" evidence="1">
    <location>
        <begin position="478"/>
        <end position="492"/>
    </location>
</feature>
<sequence length="669" mass="73346">MVQAKDGVIMEGESHEVIIVGAGVAGMAAAHTLRQTYNIHDVIILEARGRTGGRVHTNKEGIDEGASWVYSPEKHGLVQAVGKGIGDARLVQIADPTDTVNCTVENARMRVWDAVTGEEVPREEVRAGEEKFNEILGRVGKELQAGEGGEGGESLEAALLRNAEGQDATALFRWQRARFEGWVGGSLGAVSSREADSFYGHEGGHEGRDWCLQGGYGPMLRRLEAGAGDIRLNVAVKEVVLEVFLEFPHPPVPPPDADILGFLPPASSPSSTPSLSSTSLPHPALYLDLGRLFPPSSPPSLPPSYRLLALFAGDDAEHLEAFSEDAGKEAALRPLRAVFGDAERGGGKVGLPPPSRSWRTRWGADEWAKGSYSYLKPGGRMQDRLEYAKPLYDCLFFAGEATNAEHPACVDGAYLTVRKAAGKFVQATITLAYEKENKKQAVSGFYNFRGHEWTLQHGVAPVFLPVYHWRGLRSVRPSSSQASSTSTSASSSPTKLGHREFRGEVKAAIRWSQTEPEYRGYVLFLSYCVSRTQALLQPLQPFLDSVLGTFLDVFVLSVFVEGWWKRMLVPAWTFLTQNRSVVVAAASVFLLPFLLFWVPALVFFPITLLIFWVSFFSLLCLTPIGCALVWLLLASKPVQDRLVRPIFQACLESPACRRWLTLPRSPNSL</sequence>
<dbReference type="AlphaFoldDB" id="A0A4D9CUF6"/>
<feature type="domain" description="Amine oxidase" evidence="3">
    <location>
        <begin position="240"/>
        <end position="421"/>
    </location>
</feature>
<dbReference type="InterPro" id="IPR036188">
    <property type="entry name" value="FAD/NAD-bd_sf"/>
</dbReference>
<comment type="caution">
    <text evidence="4">The sequence shown here is derived from an EMBL/GenBank/DDBJ whole genome shotgun (WGS) entry which is preliminary data.</text>
</comment>
<dbReference type="SUPFAM" id="SSF51905">
    <property type="entry name" value="FAD/NAD(P)-binding domain"/>
    <property type="match status" value="1"/>
</dbReference>
<dbReference type="Gene3D" id="3.50.50.60">
    <property type="entry name" value="FAD/NAD(P)-binding domain"/>
    <property type="match status" value="2"/>
</dbReference>
<protein>
    <recommendedName>
        <fullName evidence="3">Amine oxidase domain-containing protein</fullName>
    </recommendedName>
</protein>
<keyword evidence="5" id="KW-1185">Reference proteome</keyword>
<dbReference type="Gene3D" id="3.90.660.10">
    <property type="match status" value="1"/>
</dbReference>
<proteinExistence type="predicted"/>
<keyword evidence="2" id="KW-0472">Membrane</keyword>
<name>A0A4D9CUF6_9STRA</name>
<dbReference type="Proteomes" id="UP000355283">
    <property type="component" value="Unassembled WGS sequence"/>
</dbReference>
<keyword evidence="2" id="KW-1133">Transmembrane helix</keyword>
<dbReference type="InterPro" id="IPR002937">
    <property type="entry name" value="Amino_oxidase"/>
</dbReference>
<dbReference type="InterPro" id="IPR050281">
    <property type="entry name" value="Flavin_monoamine_oxidase"/>
</dbReference>
<dbReference type="Pfam" id="PF13450">
    <property type="entry name" value="NAD_binding_8"/>
    <property type="match status" value="1"/>
</dbReference>
<dbReference type="GO" id="GO:0016491">
    <property type="term" value="F:oxidoreductase activity"/>
    <property type="evidence" value="ECO:0007669"/>
    <property type="project" value="InterPro"/>
</dbReference>
<accession>A0A4D9CUF6</accession>
<evidence type="ECO:0000313" key="5">
    <source>
        <dbReference type="Proteomes" id="UP000355283"/>
    </source>
</evidence>
<evidence type="ECO:0000256" key="2">
    <source>
        <dbReference type="SAM" id="Phobius"/>
    </source>
</evidence>
<evidence type="ECO:0000256" key="1">
    <source>
        <dbReference type="SAM" id="MobiDB-lite"/>
    </source>
</evidence>
<organism evidence="4 5">
    <name type="scientific">Nannochloropsis salina CCMP1776</name>
    <dbReference type="NCBI Taxonomy" id="1027361"/>
    <lineage>
        <taxon>Eukaryota</taxon>
        <taxon>Sar</taxon>
        <taxon>Stramenopiles</taxon>
        <taxon>Ochrophyta</taxon>
        <taxon>Eustigmatophyceae</taxon>
        <taxon>Eustigmatales</taxon>
        <taxon>Monodopsidaceae</taxon>
        <taxon>Microchloropsis</taxon>
        <taxon>Microchloropsis salina</taxon>
    </lineage>
</organism>
<dbReference type="OrthoDB" id="5046242at2759"/>
<feature type="transmembrane region" description="Helical" evidence="2">
    <location>
        <begin position="581"/>
        <end position="604"/>
    </location>
</feature>
<dbReference type="Pfam" id="PF01593">
    <property type="entry name" value="Amino_oxidase"/>
    <property type="match status" value="1"/>
</dbReference>
<gene>
    <name evidence="4" type="ORF">NSK_006156</name>
</gene>
<dbReference type="SUPFAM" id="SSF54373">
    <property type="entry name" value="FAD-linked reductases, C-terminal domain"/>
    <property type="match status" value="1"/>
</dbReference>
<keyword evidence="2" id="KW-0812">Transmembrane</keyword>
<evidence type="ECO:0000259" key="3">
    <source>
        <dbReference type="Pfam" id="PF01593"/>
    </source>
</evidence>
<dbReference type="PANTHER" id="PTHR10742:SF410">
    <property type="entry name" value="LYSINE-SPECIFIC HISTONE DEMETHYLASE 2"/>
    <property type="match status" value="1"/>
</dbReference>
<feature type="region of interest" description="Disordered" evidence="1">
    <location>
        <begin position="477"/>
        <end position="497"/>
    </location>
</feature>